<keyword evidence="4" id="KW-0808">Transferase</keyword>
<evidence type="ECO:0000313" key="5">
    <source>
        <dbReference type="Proteomes" id="UP000006892"/>
    </source>
</evidence>
<dbReference type="PANTHER" id="PTHR23028:SF53">
    <property type="entry name" value="ACYL_TRANSF_3 DOMAIN-CONTAINING PROTEIN"/>
    <property type="match status" value="1"/>
</dbReference>
<feature type="transmembrane region" description="Helical" evidence="2">
    <location>
        <begin position="275"/>
        <end position="295"/>
    </location>
</feature>
<proteinExistence type="predicted"/>
<dbReference type="EMBL" id="FN563149">
    <property type="protein sequence ID" value="CBH50084.1"/>
    <property type="molecule type" value="Genomic_DNA"/>
</dbReference>
<dbReference type="KEGG" id="req:REQ_41141"/>
<evidence type="ECO:0000256" key="2">
    <source>
        <dbReference type="SAM" id="Phobius"/>
    </source>
</evidence>
<dbReference type="PANTHER" id="PTHR23028">
    <property type="entry name" value="ACETYLTRANSFERASE"/>
    <property type="match status" value="1"/>
</dbReference>
<name>A0A3S5YC45_RHOH1</name>
<dbReference type="Pfam" id="PF01757">
    <property type="entry name" value="Acyl_transf_3"/>
    <property type="match status" value="1"/>
</dbReference>
<feature type="transmembrane region" description="Helical" evidence="2">
    <location>
        <begin position="56"/>
        <end position="76"/>
    </location>
</feature>
<accession>A0A3S5YC45</accession>
<dbReference type="Proteomes" id="UP001154400">
    <property type="component" value="Chromosome"/>
</dbReference>
<sequence>MTTMNSEHLATPAPVGNPRAFVPALEGMRGFAAFGVLVTHVAFQTGATGDAVIGRIWGRFDLAVAVFFALSGFLLWRPHAAAARGLGRPPTVARYWLNRAARILPAYWVLVVLVLAFLPAAGGGWKVWMSNLALLQVFVPLTLTEGLTQMWSLSVEVAFYLVLPILALALVKLRGDSARFRVPVLLAAAMVSLTWAFLPVPAPDGIHHDNWLPGYIPWFAAGMLLAELAMVGGTWVHRLAERRAWMAVIAVVAFGLSTTWLAGPEGLVRAEPWQYATKIALGAVMSFALLAPLVLAGHRHRILASPVALAVGRWSYGLFIWHLAVLTIVFPMFGIVPFNGNFWFVLAVTSVLSIAVASASYALVEEPARRAVKRWEKRRHIGERRSGSAETPTQTTPISANS</sequence>
<feature type="domain" description="Acyltransferase 3" evidence="3">
    <location>
        <begin position="23"/>
        <end position="357"/>
    </location>
</feature>
<feature type="transmembrane region" description="Helical" evidence="2">
    <location>
        <begin position="178"/>
        <end position="198"/>
    </location>
</feature>
<feature type="transmembrane region" description="Helical" evidence="2">
    <location>
        <begin position="342"/>
        <end position="364"/>
    </location>
</feature>
<dbReference type="AlphaFoldDB" id="A0A3S5YC45"/>
<feature type="transmembrane region" description="Helical" evidence="2">
    <location>
        <begin position="218"/>
        <end position="237"/>
    </location>
</feature>
<feature type="transmembrane region" description="Helical" evidence="2">
    <location>
        <begin position="148"/>
        <end position="171"/>
    </location>
</feature>
<dbReference type="InterPro" id="IPR002656">
    <property type="entry name" value="Acyl_transf_3_dom"/>
</dbReference>
<keyword evidence="4" id="KW-0012">Acyltransferase</keyword>
<dbReference type="GO" id="GO:0016020">
    <property type="term" value="C:membrane"/>
    <property type="evidence" value="ECO:0007669"/>
    <property type="project" value="TreeGrafter"/>
</dbReference>
<evidence type="ECO:0000259" key="3">
    <source>
        <dbReference type="Pfam" id="PF01757"/>
    </source>
</evidence>
<dbReference type="GO" id="GO:0009103">
    <property type="term" value="P:lipopolysaccharide biosynthetic process"/>
    <property type="evidence" value="ECO:0007669"/>
    <property type="project" value="TreeGrafter"/>
</dbReference>
<evidence type="ECO:0000256" key="1">
    <source>
        <dbReference type="SAM" id="MobiDB-lite"/>
    </source>
</evidence>
<gene>
    <name evidence="4" type="ORF">REQ_41141</name>
</gene>
<keyword evidence="2" id="KW-1133">Transmembrane helix</keyword>
<keyword evidence="2" id="KW-0472">Membrane</keyword>
<feature type="compositionally biased region" description="Polar residues" evidence="1">
    <location>
        <begin position="388"/>
        <end position="402"/>
    </location>
</feature>
<keyword evidence="2" id="KW-0812">Transmembrane</keyword>
<organism evidence="4">
    <name type="scientific">Rhodococcus hoagii (strain 103S)</name>
    <name type="common">Rhodococcus equi</name>
    <dbReference type="NCBI Taxonomy" id="685727"/>
    <lineage>
        <taxon>Bacteria</taxon>
        <taxon>Bacillati</taxon>
        <taxon>Actinomycetota</taxon>
        <taxon>Actinomycetes</taxon>
        <taxon>Mycobacteriales</taxon>
        <taxon>Nocardiaceae</taxon>
        <taxon>Prescottella</taxon>
    </lineage>
</organism>
<feature type="region of interest" description="Disordered" evidence="1">
    <location>
        <begin position="380"/>
        <end position="402"/>
    </location>
</feature>
<dbReference type="InterPro" id="IPR050879">
    <property type="entry name" value="Acyltransferase_3"/>
</dbReference>
<feature type="transmembrane region" description="Helical" evidence="2">
    <location>
        <begin position="316"/>
        <end position="336"/>
    </location>
</feature>
<evidence type="ECO:0000313" key="4">
    <source>
        <dbReference type="EMBL" id="CBH50084.1"/>
    </source>
</evidence>
<feature type="transmembrane region" description="Helical" evidence="2">
    <location>
        <begin position="244"/>
        <end position="263"/>
    </location>
</feature>
<protein>
    <submittedName>
        <fullName evidence="4">Acyltransferase</fullName>
    </submittedName>
</protein>
<reference evidence="4" key="1">
    <citation type="journal article" date="2010" name="PLoS Genet.">
        <title>The genome of a pathogenic rhodococcus: cooptive virulence underpinned by key gene acquisitions.</title>
        <authorList>
            <person name="Letek M."/>
            <person name="Gonzalez P."/>
            <person name="Macarthur I."/>
            <person name="Rodriguez H."/>
            <person name="Freeman T.C."/>
            <person name="Valero-Rello A."/>
            <person name="Blanco M."/>
            <person name="Buckley T."/>
            <person name="Cherevach I."/>
            <person name="Fahey R."/>
            <person name="Hapeshi A."/>
            <person name="Holdstock J."/>
            <person name="Leadon D."/>
            <person name="Navas J."/>
            <person name="Ocampo A."/>
            <person name="Quail M.A."/>
            <person name="Sanders M."/>
            <person name="Scortti M.M."/>
            <person name="Prescott J.F."/>
            <person name="Fogarty U."/>
            <person name="Meijer W.G."/>
            <person name="Parkhill J."/>
            <person name="Bentley S.D."/>
            <person name="Vazquez-Boland J.A."/>
        </authorList>
    </citation>
    <scope>NUCLEOTIDE SEQUENCE [LARGE SCALE GENOMIC DNA]</scope>
    <source>
        <strain evidence="4 5">103S</strain>
    </source>
</reference>
<dbReference type="GO" id="GO:0016747">
    <property type="term" value="F:acyltransferase activity, transferring groups other than amino-acyl groups"/>
    <property type="evidence" value="ECO:0007669"/>
    <property type="project" value="InterPro"/>
</dbReference>
<feature type="transmembrane region" description="Helical" evidence="2">
    <location>
        <begin position="104"/>
        <end position="128"/>
    </location>
</feature>